<evidence type="ECO:0000313" key="1">
    <source>
        <dbReference type="EMBL" id="CAH1643649.1"/>
    </source>
</evidence>
<keyword evidence="2" id="KW-1185">Reference proteome</keyword>
<gene>
    <name evidence="1" type="ORF">SPLIT_LOCUS9003</name>
</gene>
<proteinExistence type="predicted"/>
<evidence type="ECO:0000313" key="2">
    <source>
        <dbReference type="Proteomes" id="UP001153321"/>
    </source>
</evidence>
<reference evidence="1" key="1">
    <citation type="submission" date="2022-02" db="EMBL/GenBank/DDBJ databases">
        <authorList>
            <person name="King R."/>
        </authorList>
    </citation>
    <scope>NUCLEOTIDE SEQUENCE</scope>
</reference>
<name>A0A9P0ICD1_SPOLI</name>
<dbReference type="AlphaFoldDB" id="A0A9P0ICD1"/>
<protein>
    <submittedName>
        <fullName evidence="1">Uncharacterized protein</fullName>
    </submittedName>
</protein>
<sequence>MLMKKVRFESPAKAFLSIDMNERECHSPRPLVERQMHTNLPDLYSQVKVLPYSNDPVQRFECSNSSPYPTMTKTPLSGYQKSPEWSPSHDLDLSMLDASYHEPRRPTFCRSILKPTNVNHNAVDGYTMNYTPESSSAPKISTENKILKLPNTLIKNDDFFIKRDNLDKFNLDMNPLTKQLNQLSLDKENDPFTRKSEMVRMAAINMQDNVKSQPQPTRFEDSDCRCHHCVKKTTPTNTNYIMTNEQVPQHHRPNYGLPFTAQNVMKHSHCPCTLPSQPSRCSCCTPTPTARKCQCSPCSTDKTPSPKLNAVDKKTWAIERYEQSKNSNSMEVEKQTNISKEKREPTVSDLFKIIKLQNEQLQLLQEKVDKFITASQQAQIPAQKHVAIETVGNEQHKISIGVMTSFEMVRTSTVINKEILKTNDNAQIQCNRSQISIKEVVSKGQAPNPNFLDGITPVGDTMRAEFEAQGNVLTNTPMNGGVLPLAGVNEEKTLNELSLCNVQVDNATTPLMSPEQSLYLDVRDYSDSDADSNNQSNVGWTYYNKVMTHVNGMLQDSDMPSSASALYRNTRQHLQTVQMHIDKTNVSVTKRVKFGDDPLGFHQPHIYASTDTSLKMNQLAAKYLKNGPPVAAPQRPAPRPATAPVDMSFATRNYMERHKLLQGIPPPSKSASPGEMPRFLDITALKQQPKFL</sequence>
<organism evidence="1 2">
    <name type="scientific">Spodoptera littoralis</name>
    <name type="common">Egyptian cotton leafworm</name>
    <dbReference type="NCBI Taxonomy" id="7109"/>
    <lineage>
        <taxon>Eukaryota</taxon>
        <taxon>Metazoa</taxon>
        <taxon>Ecdysozoa</taxon>
        <taxon>Arthropoda</taxon>
        <taxon>Hexapoda</taxon>
        <taxon>Insecta</taxon>
        <taxon>Pterygota</taxon>
        <taxon>Neoptera</taxon>
        <taxon>Endopterygota</taxon>
        <taxon>Lepidoptera</taxon>
        <taxon>Glossata</taxon>
        <taxon>Ditrysia</taxon>
        <taxon>Noctuoidea</taxon>
        <taxon>Noctuidae</taxon>
        <taxon>Amphipyrinae</taxon>
        <taxon>Spodoptera</taxon>
    </lineage>
</organism>
<dbReference type="EMBL" id="LR824534">
    <property type="protein sequence ID" value="CAH1643649.1"/>
    <property type="molecule type" value="Genomic_DNA"/>
</dbReference>
<accession>A0A9P0ICD1</accession>
<dbReference type="Proteomes" id="UP001153321">
    <property type="component" value="Chromosome 3"/>
</dbReference>